<evidence type="ECO:0000256" key="9">
    <source>
        <dbReference type="ARBA" id="ARBA00022840"/>
    </source>
</evidence>
<feature type="compositionally biased region" description="Low complexity" evidence="12">
    <location>
        <begin position="601"/>
        <end position="611"/>
    </location>
</feature>
<feature type="compositionally biased region" description="Acidic residues" evidence="12">
    <location>
        <begin position="785"/>
        <end position="796"/>
    </location>
</feature>
<dbReference type="Pfam" id="PF13177">
    <property type="entry name" value="DNA_pol3_delta2"/>
    <property type="match status" value="1"/>
</dbReference>
<comment type="caution">
    <text evidence="14">The sequence shown here is derived from an EMBL/GenBank/DDBJ whole genome shotgun (WGS) entry which is preliminary data.</text>
</comment>
<evidence type="ECO:0000256" key="12">
    <source>
        <dbReference type="SAM" id="MobiDB-lite"/>
    </source>
</evidence>
<evidence type="ECO:0000256" key="4">
    <source>
        <dbReference type="ARBA" id="ARBA00022695"/>
    </source>
</evidence>
<keyword evidence="10" id="KW-0239">DNA-directed DNA polymerase</keyword>
<dbReference type="Gene3D" id="3.40.50.300">
    <property type="entry name" value="P-loop containing nucleotide triphosphate hydrolases"/>
    <property type="match status" value="1"/>
</dbReference>
<dbReference type="NCBIfam" id="TIGR02397">
    <property type="entry name" value="dnaX_nterm"/>
    <property type="match status" value="1"/>
</dbReference>
<feature type="compositionally biased region" description="Low complexity" evidence="12">
    <location>
        <begin position="449"/>
        <end position="464"/>
    </location>
</feature>
<dbReference type="EMBL" id="BAAALS010000007">
    <property type="protein sequence ID" value="GAA1748439.1"/>
    <property type="molecule type" value="Genomic_DNA"/>
</dbReference>
<feature type="region of interest" description="Disordered" evidence="12">
    <location>
        <begin position="404"/>
        <end position="464"/>
    </location>
</feature>
<evidence type="ECO:0000256" key="10">
    <source>
        <dbReference type="ARBA" id="ARBA00022932"/>
    </source>
</evidence>
<dbReference type="PANTHER" id="PTHR11669">
    <property type="entry name" value="REPLICATION FACTOR C / DNA POLYMERASE III GAMMA-TAU SUBUNIT"/>
    <property type="match status" value="1"/>
</dbReference>
<dbReference type="CDD" id="cd18137">
    <property type="entry name" value="HLD_clamp_pol_III_gamma_tau"/>
    <property type="match status" value="1"/>
</dbReference>
<dbReference type="SUPFAM" id="SSF48019">
    <property type="entry name" value="post-AAA+ oligomerization domain-like"/>
    <property type="match status" value="1"/>
</dbReference>
<evidence type="ECO:0000256" key="3">
    <source>
        <dbReference type="ARBA" id="ARBA00022679"/>
    </source>
</evidence>
<dbReference type="RefSeq" id="WP_344079123.1">
    <property type="nucleotide sequence ID" value="NZ_BAAALS010000007.1"/>
</dbReference>
<evidence type="ECO:0000256" key="2">
    <source>
        <dbReference type="ARBA" id="ARBA00012417"/>
    </source>
</evidence>
<evidence type="ECO:0000256" key="1">
    <source>
        <dbReference type="ARBA" id="ARBA00006360"/>
    </source>
</evidence>
<evidence type="ECO:0000256" key="6">
    <source>
        <dbReference type="ARBA" id="ARBA00022723"/>
    </source>
</evidence>
<feature type="compositionally biased region" description="Low complexity" evidence="12">
    <location>
        <begin position="624"/>
        <end position="654"/>
    </location>
</feature>
<sequence>MALALYRKYRPRTFAEVIGQDHVTAPLIQALRTGRLHHAYLFSGPRGCGKTSSARILARSLNCEKGPTPEPCGECDSCRALAPDGPGSIDVIEIDAASHGGVDDARDLRERAFFAPVSSRFKVYVIDEAHMVSTQGFNALLKLVEEPPSYIKFIFATTEPEKVLGTIRSRTHHYPFRLIPPGVMRPHLEQLCAAEGIAVEPAVFPLVVRAGGGSARDSQSVLDQLIAGAGEQGVTYAHAVALLGVTDSALLDEVCDALAAADGATAYAAVDKVAEAGHDPRRFASDLLERLRDLIILQQVPDAIDKGIIDGPPDELDRMAAQASHFGPATLSRMADMLHNGLTEMRGTTNPRLLLELVLARMLLPGADDSAAALLQRMERMERRLAAAPEAPFAAPAAVAPAADPLPAPAADPAGHHPTGGAGSRDSGVPAAVAPASQPPREEAPASPPEAAGPSVAPPGADGAAPGQLDVAAVRLVWDDLLAAVRRKSQKTAALARDAIVRALDGDTVVLVVKSSALATMLTDNSALLVEALYERFGGTWQIRCEVGGDAAQRFSPGSAPAQPARSGGAPRPAQGRDATRAAPQGAGRQSGGQGRGPGGAAAPVRATPAPSGDDDDWPDTAQPGSAARAAGPNAAAAGAGQVAPAGVGPSLGTSGSGTGLEEAARPSQPPSVSQAGQLSAATQTGQLGAAAQAGPAAARNPAAAMGPAARAGAAARAAAAARAGTAGRGTVPEPGGGLPRARTAPAVARTPGMGRADDGPPADEPPFDPDYDKPSGDRFYDGFDPGDEPLDDETEASLGTSEEQALRLLAEKLGAEKISETPSR</sequence>
<feature type="compositionally biased region" description="Low complexity" evidence="12">
    <location>
        <begin position="740"/>
        <end position="752"/>
    </location>
</feature>
<evidence type="ECO:0000256" key="5">
    <source>
        <dbReference type="ARBA" id="ARBA00022705"/>
    </source>
</evidence>
<dbReference type="CDD" id="cd00009">
    <property type="entry name" value="AAA"/>
    <property type="match status" value="1"/>
</dbReference>
<dbReference type="NCBIfam" id="NF005846">
    <property type="entry name" value="PRK07764.1-6"/>
    <property type="match status" value="1"/>
</dbReference>
<dbReference type="InterPro" id="IPR045085">
    <property type="entry name" value="HLD_clamp_pol_III_gamma_tau"/>
</dbReference>
<keyword evidence="3" id="KW-0808">Transferase</keyword>
<dbReference type="PANTHER" id="PTHR11669:SF0">
    <property type="entry name" value="PROTEIN STICHEL-LIKE 2"/>
    <property type="match status" value="1"/>
</dbReference>
<accession>A0ABP4W6Z0</accession>
<protein>
    <recommendedName>
        <fullName evidence="2">DNA-directed DNA polymerase</fullName>
        <ecNumber evidence="2">2.7.7.7</ecNumber>
    </recommendedName>
</protein>
<dbReference type="Gene3D" id="1.20.272.10">
    <property type="match status" value="1"/>
</dbReference>
<keyword evidence="5" id="KW-0235">DNA replication</keyword>
<evidence type="ECO:0000313" key="15">
    <source>
        <dbReference type="Proteomes" id="UP001500655"/>
    </source>
</evidence>
<evidence type="ECO:0000256" key="8">
    <source>
        <dbReference type="ARBA" id="ARBA00022833"/>
    </source>
</evidence>
<dbReference type="InterPro" id="IPR008921">
    <property type="entry name" value="DNA_pol3_clamp-load_cplx_C"/>
</dbReference>
<feature type="compositionally biased region" description="Low complexity" evidence="12">
    <location>
        <begin position="681"/>
        <end position="730"/>
    </location>
</feature>
<keyword evidence="6" id="KW-0479">Metal-binding</keyword>
<dbReference type="EC" id="2.7.7.7" evidence="2"/>
<keyword evidence="4" id="KW-0548">Nucleotidyltransferase</keyword>
<dbReference type="NCBIfam" id="NF011513">
    <property type="entry name" value="PRK14952.1"/>
    <property type="match status" value="1"/>
</dbReference>
<dbReference type="Proteomes" id="UP001500655">
    <property type="component" value="Unassembled WGS sequence"/>
</dbReference>
<keyword evidence="9" id="KW-0067">ATP-binding</keyword>
<dbReference type="InterPro" id="IPR022754">
    <property type="entry name" value="DNA_pol_III_gamma-3"/>
</dbReference>
<evidence type="ECO:0000256" key="7">
    <source>
        <dbReference type="ARBA" id="ARBA00022741"/>
    </source>
</evidence>
<dbReference type="InterPro" id="IPR012763">
    <property type="entry name" value="DNA_pol_III_sug/sutau_N"/>
</dbReference>
<feature type="region of interest" description="Disordered" evidence="12">
    <location>
        <begin position="552"/>
        <end position="803"/>
    </location>
</feature>
<proteinExistence type="inferred from homology"/>
<evidence type="ECO:0000259" key="13">
    <source>
        <dbReference type="SMART" id="SM00382"/>
    </source>
</evidence>
<feature type="compositionally biased region" description="Basic and acidic residues" evidence="12">
    <location>
        <begin position="771"/>
        <end position="782"/>
    </location>
</feature>
<gene>
    <name evidence="14" type="ORF">GCM10009681_19630</name>
</gene>
<dbReference type="InterPro" id="IPR050238">
    <property type="entry name" value="DNA_Rep/Repair_Clamp_Loader"/>
</dbReference>
<keyword evidence="7" id="KW-0547">Nucleotide-binding</keyword>
<keyword evidence="8" id="KW-0862">Zinc</keyword>
<name>A0ABP4W6Z0_9ACTN</name>
<dbReference type="InterPro" id="IPR003593">
    <property type="entry name" value="AAA+_ATPase"/>
</dbReference>
<dbReference type="Pfam" id="PF22608">
    <property type="entry name" value="DNAX_ATPase_lid"/>
    <property type="match status" value="1"/>
</dbReference>
<feature type="domain" description="AAA+ ATPase" evidence="13">
    <location>
        <begin position="36"/>
        <end position="180"/>
    </location>
</feature>
<feature type="compositionally biased region" description="Gly residues" evidence="12">
    <location>
        <begin position="589"/>
        <end position="600"/>
    </location>
</feature>
<dbReference type="Gene3D" id="1.10.8.60">
    <property type="match status" value="1"/>
</dbReference>
<dbReference type="Pfam" id="PF12169">
    <property type="entry name" value="DNA_pol3_gamma3"/>
    <property type="match status" value="1"/>
</dbReference>
<comment type="catalytic activity">
    <reaction evidence="11">
        <text>DNA(n) + a 2'-deoxyribonucleoside 5'-triphosphate = DNA(n+1) + diphosphate</text>
        <dbReference type="Rhea" id="RHEA:22508"/>
        <dbReference type="Rhea" id="RHEA-COMP:17339"/>
        <dbReference type="Rhea" id="RHEA-COMP:17340"/>
        <dbReference type="ChEBI" id="CHEBI:33019"/>
        <dbReference type="ChEBI" id="CHEBI:61560"/>
        <dbReference type="ChEBI" id="CHEBI:173112"/>
        <dbReference type="EC" id="2.7.7.7"/>
    </reaction>
</comment>
<dbReference type="SUPFAM" id="SSF52540">
    <property type="entry name" value="P-loop containing nucleoside triphosphate hydrolases"/>
    <property type="match status" value="1"/>
</dbReference>
<reference evidence="15" key="1">
    <citation type="journal article" date="2019" name="Int. J. Syst. Evol. Microbiol.">
        <title>The Global Catalogue of Microorganisms (GCM) 10K type strain sequencing project: providing services to taxonomists for standard genome sequencing and annotation.</title>
        <authorList>
            <consortium name="The Broad Institute Genomics Platform"/>
            <consortium name="The Broad Institute Genome Sequencing Center for Infectious Disease"/>
            <person name="Wu L."/>
            <person name="Ma J."/>
        </authorList>
    </citation>
    <scope>NUCLEOTIDE SEQUENCE [LARGE SCALE GENOMIC DNA]</scope>
    <source>
        <strain evidence="15">JCM 13249</strain>
    </source>
</reference>
<dbReference type="InterPro" id="IPR027417">
    <property type="entry name" value="P-loop_NTPase"/>
</dbReference>
<evidence type="ECO:0000256" key="11">
    <source>
        <dbReference type="ARBA" id="ARBA00049244"/>
    </source>
</evidence>
<evidence type="ECO:0000313" key="14">
    <source>
        <dbReference type="EMBL" id="GAA1748439.1"/>
    </source>
</evidence>
<dbReference type="SMART" id="SM00382">
    <property type="entry name" value="AAA"/>
    <property type="match status" value="1"/>
</dbReference>
<organism evidence="14 15">
    <name type="scientific">Luedemannella helvata</name>
    <dbReference type="NCBI Taxonomy" id="349315"/>
    <lineage>
        <taxon>Bacteria</taxon>
        <taxon>Bacillati</taxon>
        <taxon>Actinomycetota</taxon>
        <taxon>Actinomycetes</taxon>
        <taxon>Micromonosporales</taxon>
        <taxon>Micromonosporaceae</taxon>
        <taxon>Luedemannella</taxon>
    </lineage>
</organism>
<comment type="similarity">
    <text evidence="1">Belongs to the DnaX/STICHEL family.</text>
</comment>
<feature type="compositionally biased region" description="Polar residues" evidence="12">
    <location>
        <begin position="671"/>
        <end position="680"/>
    </location>
</feature>
<keyword evidence="15" id="KW-1185">Reference proteome</keyword>